<feature type="transmembrane region" description="Helical" evidence="7">
    <location>
        <begin position="168"/>
        <end position="191"/>
    </location>
</feature>
<keyword evidence="9" id="KW-1185">Reference proteome</keyword>
<feature type="compositionally biased region" description="Low complexity" evidence="6">
    <location>
        <begin position="7"/>
        <end position="18"/>
    </location>
</feature>
<comment type="similarity">
    <text evidence="2">Belongs to the MGR2 family.</text>
</comment>
<evidence type="ECO:0000313" key="8">
    <source>
        <dbReference type="EMBL" id="CDJ57948.1"/>
    </source>
</evidence>
<accession>U6M4D9</accession>
<dbReference type="PANTHER" id="PTHR28525">
    <property type="entry name" value="REACTIVE OXYGEN SPECIES MODULATOR 1"/>
    <property type="match status" value="1"/>
</dbReference>
<reference evidence="8" key="2">
    <citation type="submission" date="2013-10" db="EMBL/GenBank/DDBJ databases">
        <authorList>
            <person name="Aslett M."/>
        </authorList>
    </citation>
    <scope>NUCLEOTIDE SEQUENCE [LARGE SCALE GENOMIC DNA]</scope>
    <source>
        <strain evidence="8">Weybridge</strain>
    </source>
</reference>
<evidence type="ECO:0000313" key="9">
    <source>
        <dbReference type="Proteomes" id="UP000030763"/>
    </source>
</evidence>
<feature type="region of interest" description="Disordered" evidence="6">
    <location>
        <begin position="1"/>
        <end position="78"/>
    </location>
</feature>
<evidence type="ECO:0000256" key="7">
    <source>
        <dbReference type="SAM" id="Phobius"/>
    </source>
</evidence>
<reference evidence="8" key="1">
    <citation type="submission" date="2013-10" db="EMBL/GenBank/DDBJ databases">
        <title>Genomic analysis of the causative agents of coccidiosis in chickens.</title>
        <authorList>
            <person name="Reid A.J."/>
            <person name="Blake D."/>
            <person name="Billington K."/>
            <person name="Browne H."/>
            <person name="Dunn M."/>
            <person name="Hung S."/>
            <person name="Kawahara F."/>
            <person name="Miranda-Saavedra D."/>
            <person name="Mourier T."/>
            <person name="Nagra H."/>
            <person name="Otto T.D."/>
            <person name="Rawlings N."/>
            <person name="Sanchez A."/>
            <person name="Sanders M."/>
            <person name="Subramaniam C."/>
            <person name="Tay Y."/>
            <person name="Dear P."/>
            <person name="Doerig C."/>
            <person name="Gruber A."/>
            <person name="Parkinson J."/>
            <person name="Shirley M."/>
            <person name="Wan K.L."/>
            <person name="Berriman M."/>
            <person name="Tomley F."/>
            <person name="Pain A."/>
        </authorList>
    </citation>
    <scope>NUCLEOTIDE SEQUENCE [LARGE SCALE GENOMIC DNA]</scope>
    <source>
        <strain evidence="8">Weybridge</strain>
    </source>
</reference>
<dbReference type="EMBL" id="HG719426">
    <property type="protein sequence ID" value="CDJ57948.1"/>
    <property type="molecule type" value="Genomic_DNA"/>
</dbReference>
<dbReference type="RefSeq" id="XP_013334596.1">
    <property type="nucleotide sequence ID" value="XM_013479142.1"/>
</dbReference>
<dbReference type="GO" id="GO:0045039">
    <property type="term" value="P:protein insertion into mitochondrial inner membrane"/>
    <property type="evidence" value="ECO:0007669"/>
    <property type="project" value="TreeGrafter"/>
</dbReference>
<evidence type="ECO:0000256" key="5">
    <source>
        <dbReference type="ARBA" id="ARBA00023136"/>
    </source>
</evidence>
<evidence type="ECO:0000256" key="4">
    <source>
        <dbReference type="ARBA" id="ARBA00022989"/>
    </source>
</evidence>
<evidence type="ECO:0000256" key="3">
    <source>
        <dbReference type="ARBA" id="ARBA00022692"/>
    </source>
</evidence>
<keyword evidence="5 7" id="KW-0472">Membrane</keyword>
<protein>
    <recommendedName>
        <fullName evidence="10">Reactive oxygen species modulator 1</fullName>
    </recommendedName>
</protein>
<gene>
    <name evidence="8" type="ORF">EMWEY_00012760</name>
</gene>
<comment type="subcellular location">
    <subcellularLocation>
        <location evidence="1">Membrane</location>
    </subcellularLocation>
</comment>
<dbReference type="GeneID" id="25335262"/>
<feature type="compositionally biased region" description="Low complexity" evidence="6">
    <location>
        <begin position="57"/>
        <end position="67"/>
    </location>
</feature>
<dbReference type="Proteomes" id="UP000030763">
    <property type="component" value="Unassembled WGS sequence"/>
</dbReference>
<sequence length="254" mass="26744">MSWLFGSSSAPQESPAAEKGLPDLPPGLQSLPPPPPPRGSSIPSKPFSGFSDPPPASFVSSSSAAAPQRTPGVSFSFAAPTKETDYNAEDLSKSPYTESSGIRDAEYAADYINNKEEKSSFLDRHITNPRLRGCIDGVKMGMKMGCAVGGIFGGITGTYAAITNRNLLILPFSMIGGALSFGFFLGCGMIIRCQEPKLSPSRGPRAPGWARDSWATRSFLFAPSPSCGGLASAYSTPPLVTPVCARNGDRETQL</sequence>
<keyword evidence="3 7" id="KW-0812">Transmembrane</keyword>
<organism evidence="8 9">
    <name type="scientific">Eimeria maxima</name>
    <name type="common">Coccidian parasite</name>
    <dbReference type="NCBI Taxonomy" id="5804"/>
    <lineage>
        <taxon>Eukaryota</taxon>
        <taxon>Sar</taxon>
        <taxon>Alveolata</taxon>
        <taxon>Apicomplexa</taxon>
        <taxon>Conoidasida</taxon>
        <taxon>Coccidia</taxon>
        <taxon>Eucoccidiorida</taxon>
        <taxon>Eimeriorina</taxon>
        <taxon>Eimeriidae</taxon>
        <taxon>Eimeria</taxon>
    </lineage>
</organism>
<evidence type="ECO:0000256" key="1">
    <source>
        <dbReference type="ARBA" id="ARBA00004370"/>
    </source>
</evidence>
<dbReference type="Pfam" id="PF10247">
    <property type="entry name" value="Romo1"/>
    <property type="match status" value="1"/>
</dbReference>
<dbReference type="GO" id="GO:0005744">
    <property type="term" value="C:TIM23 mitochondrial import inner membrane translocase complex"/>
    <property type="evidence" value="ECO:0007669"/>
    <property type="project" value="TreeGrafter"/>
</dbReference>
<dbReference type="PANTHER" id="PTHR28525:SF1">
    <property type="entry name" value="REACTIVE OXYGEN SPECIES MODULATOR 1"/>
    <property type="match status" value="1"/>
</dbReference>
<keyword evidence="4 7" id="KW-1133">Transmembrane helix</keyword>
<proteinExistence type="inferred from homology"/>
<dbReference type="OMA" id="HKNLFIF"/>
<dbReference type="VEuPathDB" id="ToxoDB:EMWEY_00012760"/>
<dbReference type="SMART" id="SM01378">
    <property type="entry name" value="Romo1"/>
    <property type="match status" value="1"/>
</dbReference>
<dbReference type="AlphaFoldDB" id="U6M4D9"/>
<dbReference type="InterPro" id="IPR018450">
    <property type="entry name" value="Romo1/Mgr2"/>
</dbReference>
<feature type="transmembrane region" description="Helical" evidence="7">
    <location>
        <begin position="140"/>
        <end position="162"/>
    </location>
</feature>
<dbReference type="OrthoDB" id="344283at2759"/>
<name>U6M4D9_EIMMA</name>
<dbReference type="GO" id="GO:0030150">
    <property type="term" value="P:protein import into mitochondrial matrix"/>
    <property type="evidence" value="ECO:0007669"/>
    <property type="project" value="TreeGrafter"/>
</dbReference>
<evidence type="ECO:0000256" key="2">
    <source>
        <dbReference type="ARBA" id="ARBA00007839"/>
    </source>
</evidence>
<evidence type="ECO:0000256" key="6">
    <source>
        <dbReference type="SAM" id="MobiDB-lite"/>
    </source>
</evidence>
<evidence type="ECO:0008006" key="10">
    <source>
        <dbReference type="Google" id="ProtNLM"/>
    </source>
</evidence>